<keyword evidence="11" id="KW-1185">Reference proteome</keyword>
<dbReference type="FunFam" id="3.40.605.10:FF:000005">
    <property type="entry name" value="Succinate-semialdehyde dehydrogenase I"/>
    <property type="match status" value="1"/>
</dbReference>
<dbReference type="EMBL" id="KZ819602">
    <property type="protein sequence ID" value="PWN37157.1"/>
    <property type="molecule type" value="Genomic_DNA"/>
</dbReference>
<protein>
    <recommendedName>
        <fullName evidence="6">succinate-semialdehyde dehydrogenase [NAD(P)(+)]</fullName>
        <ecNumber evidence="6">1.2.1.16</ecNumber>
    </recommendedName>
</protein>
<dbReference type="InParanoid" id="A0A316VHM1"/>
<dbReference type="InterPro" id="IPR016160">
    <property type="entry name" value="Ald_DH_CS_CYS"/>
</dbReference>
<dbReference type="FunFam" id="3.40.309.10:FF:000004">
    <property type="entry name" value="Succinate-semialdehyde dehydrogenase I"/>
    <property type="match status" value="1"/>
</dbReference>
<dbReference type="InterPro" id="IPR015590">
    <property type="entry name" value="Aldehyde_DH_dom"/>
</dbReference>
<dbReference type="InterPro" id="IPR029510">
    <property type="entry name" value="Ald_DH_CS_GLU"/>
</dbReference>
<dbReference type="GO" id="GO:0005737">
    <property type="term" value="C:cytoplasm"/>
    <property type="evidence" value="ECO:0007669"/>
    <property type="project" value="TreeGrafter"/>
</dbReference>
<dbReference type="InterPro" id="IPR016163">
    <property type="entry name" value="Ald_DH_C"/>
</dbReference>
<evidence type="ECO:0000256" key="2">
    <source>
        <dbReference type="ARBA" id="ARBA00009986"/>
    </source>
</evidence>
<sequence>MPSTTIKLKDQSLYVDKAVIDGQLVEAISGKRFDVEDPSTREVIGSAPEMDTKDVERSVTAAQNAFQTFRKVSGRERARMLRAYNDIILANAEDFAKLIVAENGKPLKEAQAEVVYAASFLEFFSGEAERTNGLTIPAANPTSRIITIKQPIGVVASLCPWNLPIAMAARKIAAVIASGCTTVVKPAGETPFATLTFCHLAEKAGIPKGVVNCITGLKTTAEIGKALCEEPRVKKISFTGSTAVGKLLVKQSADTLKKMSLELGGNAPFIVFEDANLDDVIPQLFATKLRNCGQTCTAANRILVQKSIVPDFVKRLQGAIEKIPVGGGKDPNVGLGPLMSERGVDKVKTHVDDALGKGATLSWQADKSKYIKDEFKNGFFYPPTIITGLTSDMQIWKEESFGPLSAIGIFEDEQEALQKANDSQVGLGAYLFTKDIDRAWRMAEEIETGMVAINHGMLSAAEGAFGGVKESGYGREGSVLGLDDYLQIKTLNFRVAPAK</sequence>
<dbReference type="CDD" id="cd07103">
    <property type="entry name" value="ALDH_F5_SSADH_GabD"/>
    <property type="match status" value="1"/>
</dbReference>
<gene>
    <name evidence="10" type="ORF">FA14DRAFT_170041</name>
</gene>
<dbReference type="OrthoDB" id="310895at2759"/>
<evidence type="ECO:0000256" key="7">
    <source>
        <dbReference type="PROSITE-ProRule" id="PRU10007"/>
    </source>
</evidence>
<feature type="domain" description="Aldehyde dehydrogenase" evidence="9">
    <location>
        <begin position="29"/>
        <end position="490"/>
    </location>
</feature>
<dbReference type="InterPro" id="IPR016162">
    <property type="entry name" value="Ald_DH_N"/>
</dbReference>
<reference evidence="10 11" key="1">
    <citation type="journal article" date="2018" name="Mol. Biol. Evol.">
        <title>Broad Genomic Sampling Reveals a Smut Pathogenic Ancestry of the Fungal Clade Ustilaginomycotina.</title>
        <authorList>
            <person name="Kijpornyongpan T."/>
            <person name="Mondo S.J."/>
            <person name="Barry K."/>
            <person name="Sandor L."/>
            <person name="Lee J."/>
            <person name="Lipzen A."/>
            <person name="Pangilinan J."/>
            <person name="LaButti K."/>
            <person name="Hainaut M."/>
            <person name="Henrissat B."/>
            <person name="Grigoriev I.V."/>
            <person name="Spatafora J.W."/>
            <person name="Aime M.C."/>
        </authorList>
    </citation>
    <scope>NUCLEOTIDE SEQUENCE [LARGE SCALE GENOMIC DNA]</scope>
    <source>
        <strain evidence="10 11">MCA 3882</strain>
    </source>
</reference>
<dbReference type="InterPro" id="IPR016161">
    <property type="entry name" value="Ald_DH/histidinol_DH"/>
</dbReference>
<comment type="catalytic activity">
    <reaction evidence="4">
        <text>succinate semialdehyde + NADP(+) + H2O = succinate + NADPH + 2 H(+)</text>
        <dbReference type="Rhea" id="RHEA:13213"/>
        <dbReference type="ChEBI" id="CHEBI:15377"/>
        <dbReference type="ChEBI" id="CHEBI:15378"/>
        <dbReference type="ChEBI" id="CHEBI:30031"/>
        <dbReference type="ChEBI" id="CHEBI:57706"/>
        <dbReference type="ChEBI" id="CHEBI:57783"/>
        <dbReference type="ChEBI" id="CHEBI:58349"/>
        <dbReference type="EC" id="1.2.1.16"/>
    </reaction>
</comment>
<dbReference type="Gene3D" id="3.40.309.10">
    <property type="entry name" value="Aldehyde Dehydrogenase, Chain A, domain 2"/>
    <property type="match status" value="1"/>
</dbReference>
<comment type="similarity">
    <text evidence="2 8">Belongs to the aldehyde dehydrogenase family.</text>
</comment>
<dbReference type="PANTHER" id="PTHR43353:SF10">
    <property type="entry name" value="SUCCINATE-SEMIALDEHYDE DEHYDROGENASE (NADP+)"/>
    <property type="match status" value="1"/>
</dbReference>
<keyword evidence="3 8" id="KW-0560">Oxidoreductase</keyword>
<name>A0A316VHM1_9BASI</name>
<dbReference type="GO" id="GO:0004777">
    <property type="term" value="F:succinate-semialdehyde dehydrogenase (NAD+) activity"/>
    <property type="evidence" value="ECO:0007669"/>
    <property type="project" value="TreeGrafter"/>
</dbReference>
<dbReference type="STRING" id="1280837.A0A316VHM1"/>
<evidence type="ECO:0000259" key="9">
    <source>
        <dbReference type="Pfam" id="PF00171"/>
    </source>
</evidence>
<dbReference type="InterPro" id="IPR050740">
    <property type="entry name" value="Aldehyde_DH_Superfamily"/>
</dbReference>
<dbReference type="PROSITE" id="PS00070">
    <property type="entry name" value="ALDEHYDE_DEHYDR_CYS"/>
    <property type="match status" value="1"/>
</dbReference>
<dbReference type="AlphaFoldDB" id="A0A316VHM1"/>
<evidence type="ECO:0000313" key="11">
    <source>
        <dbReference type="Proteomes" id="UP000245771"/>
    </source>
</evidence>
<comment type="pathway">
    <text evidence="1">Amino-acid degradation; 4-aminobutanoate degradation.</text>
</comment>
<evidence type="ECO:0000256" key="3">
    <source>
        <dbReference type="ARBA" id="ARBA00023002"/>
    </source>
</evidence>
<organism evidence="10 11">
    <name type="scientific">Meira miltonrushii</name>
    <dbReference type="NCBI Taxonomy" id="1280837"/>
    <lineage>
        <taxon>Eukaryota</taxon>
        <taxon>Fungi</taxon>
        <taxon>Dikarya</taxon>
        <taxon>Basidiomycota</taxon>
        <taxon>Ustilaginomycotina</taxon>
        <taxon>Exobasidiomycetes</taxon>
        <taxon>Exobasidiales</taxon>
        <taxon>Brachybasidiaceae</taxon>
        <taxon>Meira</taxon>
    </lineage>
</organism>
<proteinExistence type="inferred from homology"/>
<evidence type="ECO:0000256" key="8">
    <source>
        <dbReference type="RuleBase" id="RU003345"/>
    </source>
</evidence>
<evidence type="ECO:0000256" key="5">
    <source>
        <dbReference type="ARBA" id="ARBA00052698"/>
    </source>
</evidence>
<evidence type="ECO:0000313" key="10">
    <source>
        <dbReference type="EMBL" id="PWN37157.1"/>
    </source>
</evidence>
<dbReference type="Gene3D" id="3.40.605.10">
    <property type="entry name" value="Aldehyde Dehydrogenase, Chain A, domain 1"/>
    <property type="match status" value="1"/>
</dbReference>
<feature type="active site" evidence="7">
    <location>
        <position position="262"/>
    </location>
</feature>
<dbReference type="GeneID" id="37022035"/>
<dbReference type="PROSITE" id="PS00687">
    <property type="entry name" value="ALDEHYDE_DEHYDR_GLU"/>
    <property type="match status" value="1"/>
</dbReference>
<dbReference type="Proteomes" id="UP000245771">
    <property type="component" value="Unassembled WGS sequence"/>
</dbReference>
<comment type="catalytic activity">
    <reaction evidence="5">
        <text>succinate semialdehyde + NAD(+) + H2O = succinate + NADH + 2 H(+)</text>
        <dbReference type="Rhea" id="RHEA:13217"/>
        <dbReference type="ChEBI" id="CHEBI:15377"/>
        <dbReference type="ChEBI" id="CHEBI:15378"/>
        <dbReference type="ChEBI" id="CHEBI:30031"/>
        <dbReference type="ChEBI" id="CHEBI:57540"/>
        <dbReference type="ChEBI" id="CHEBI:57706"/>
        <dbReference type="ChEBI" id="CHEBI:57945"/>
        <dbReference type="EC" id="1.2.1.16"/>
    </reaction>
</comment>
<dbReference type="Pfam" id="PF00171">
    <property type="entry name" value="Aldedh"/>
    <property type="match status" value="1"/>
</dbReference>
<dbReference type="SUPFAM" id="SSF53720">
    <property type="entry name" value="ALDH-like"/>
    <property type="match status" value="1"/>
</dbReference>
<dbReference type="RefSeq" id="XP_025357459.1">
    <property type="nucleotide sequence ID" value="XM_025500254.1"/>
</dbReference>
<dbReference type="EC" id="1.2.1.16" evidence="6"/>
<evidence type="ECO:0000256" key="1">
    <source>
        <dbReference type="ARBA" id="ARBA00005176"/>
    </source>
</evidence>
<accession>A0A316VHM1</accession>
<dbReference type="PANTHER" id="PTHR43353">
    <property type="entry name" value="SUCCINATE-SEMIALDEHYDE DEHYDROGENASE, MITOCHONDRIAL"/>
    <property type="match status" value="1"/>
</dbReference>
<evidence type="ECO:0000256" key="6">
    <source>
        <dbReference type="ARBA" id="ARBA00067047"/>
    </source>
</evidence>
<evidence type="ECO:0000256" key="4">
    <source>
        <dbReference type="ARBA" id="ARBA00050387"/>
    </source>
</evidence>
<dbReference type="GO" id="GO:0009450">
    <property type="term" value="P:gamma-aminobutyric acid catabolic process"/>
    <property type="evidence" value="ECO:0007669"/>
    <property type="project" value="TreeGrafter"/>
</dbReference>